<evidence type="ECO:0000259" key="3">
    <source>
        <dbReference type="Pfam" id="PF13968"/>
    </source>
</evidence>
<dbReference type="EMBL" id="KQ484372">
    <property type="protein sequence ID" value="KYP35498.1"/>
    <property type="molecule type" value="Genomic_DNA"/>
</dbReference>
<gene>
    <name evidence="4" type="ORF">KK1_043466</name>
</gene>
<feature type="domain" description="DUF4220" evidence="3">
    <location>
        <begin position="52"/>
        <end position="280"/>
    </location>
</feature>
<reference evidence="4" key="1">
    <citation type="journal article" date="2012" name="Nat. Biotechnol.">
        <title>Draft genome sequence of pigeonpea (Cajanus cajan), an orphan legume crop of resource-poor farmers.</title>
        <authorList>
            <person name="Varshney R.K."/>
            <person name="Chen W."/>
            <person name="Li Y."/>
            <person name="Bharti A.K."/>
            <person name="Saxena R.K."/>
            <person name="Schlueter J.A."/>
            <person name="Donoghue M.T."/>
            <person name="Azam S."/>
            <person name="Fan G."/>
            <person name="Whaley A.M."/>
            <person name="Farmer A.D."/>
            <person name="Sheridan J."/>
            <person name="Iwata A."/>
            <person name="Tuteja R."/>
            <person name="Penmetsa R.V."/>
            <person name="Wu W."/>
            <person name="Upadhyaya H.D."/>
            <person name="Yang S.P."/>
            <person name="Shah T."/>
            <person name="Saxena K.B."/>
            <person name="Michael T."/>
            <person name="McCombie W.R."/>
            <person name="Yang B."/>
            <person name="Zhang G."/>
            <person name="Yang H."/>
            <person name="Wang J."/>
            <person name="Spillane C."/>
            <person name="Cook D.R."/>
            <person name="May G.D."/>
            <person name="Xu X."/>
            <person name="Jackson S.A."/>
        </authorList>
    </citation>
    <scope>NUCLEOTIDE SEQUENCE [LARGE SCALE GENOMIC DNA]</scope>
</reference>
<keyword evidence="2" id="KW-1133">Transmembrane helix</keyword>
<feature type="transmembrane region" description="Helical" evidence="2">
    <location>
        <begin position="89"/>
        <end position="110"/>
    </location>
</feature>
<dbReference type="OMA" id="HDAQRML"/>
<feature type="transmembrane region" description="Helical" evidence="2">
    <location>
        <begin position="47"/>
        <end position="69"/>
    </location>
</feature>
<dbReference type="InterPro" id="IPR025315">
    <property type="entry name" value="DUF4220"/>
</dbReference>
<keyword evidence="5" id="KW-1185">Reference proteome</keyword>
<dbReference type="Gramene" id="C.cajan_44017.t">
    <property type="protein sequence ID" value="C.cajan_44017.t"/>
    <property type="gene ID" value="C.cajan_44017"/>
</dbReference>
<evidence type="ECO:0000313" key="4">
    <source>
        <dbReference type="EMBL" id="KYP35498.1"/>
    </source>
</evidence>
<accession>A0A151QYR2</accession>
<keyword evidence="2" id="KW-0812">Transmembrane</keyword>
<evidence type="ECO:0000256" key="1">
    <source>
        <dbReference type="SAM" id="MobiDB-lite"/>
    </source>
</evidence>
<dbReference type="STRING" id="3821.A0A151QYR2"/>
<organism evidence="4 5">
    <name type="scientific">Cajanus cajan</name>
    <name type="common">Pigeon pea</name>
    <name type="synonym">Cajanus indicus</name>
    <dbReference type="NCBI Taxonomy" id="3821"/>
    <lineage>
        <taxon>Eukaryota</taxon>
        <taxon>Viridiplantae</taxon>
        <taxon>Streptophyta</taxon>
        <taxon>Embryophyta</taxon>
        <taxon>Tracheophyta</taxon>
        <taxon>Spermatophyta</taxon>
        <taxon>Magnoliopsida</taxon>
        <taxon>eudicotyledons</taxon>
        <taxon>Gunneridae</taxon>
        <taxon>Pentapetalae</taxon>
        <taxon>rosids</taxon>
        <taxon>fabids</taxon>
        <taxon>Fabales</taxon>
        <taxon>Fabaceae</taxon>
        <taxon>Papilionoideae</taxon>
        <taxon>50 kb inversion clade</taxon>
        <taxon>NPAAA clade</taxon>
        <taxon>indigoferoid/millettioid clade</taxon>
        <taxon>Phaseoleae</taxon>
        <taxon>Cajanus</taxon>
    </lineage>
</organism>
<keyword evidence="2" id="KW-0472">Membrane</keyword>
<dbReference type="Proteomes" id="UP000075243">
    <property type="component" value="Unassembled WGS sequence"/>
</dbReference>
<feature type="region of interest" description="Disordered" evidence="1">
    <location>
        <begin position="478"/>
        <end position="516"/>
    </location>
</feature>
<protein>
    <recommendedName>
        <fullName evidence="3">DUF4220 domain-containing protein</fullName>
    </recommendedName>
</protein>
<feature type="compositionally biased region" description="Basic and acidic residues" evidence="1">
    <location>
        <begin position="481"/>
        <end position="512"/>
    </location>
</feature>
<evidence type="ECO:0000256" key="2">
    <source>
        <dbReference type="SAM" id="Phobius"/>
    </source>
</evidence>
<feature type="transmembrane region" description="Helical" evidence="2">
    <location>
        <begin position="276"/>
        <end position="301"/>
    </location>
</feature>
<name>A0A151QYR2_CAJCA</name>
<dbReference type="Pfam" id="PF04578">
    <property type="entry name" value="DUF594"/>
    <property type="match status" value="1"/>
</dbReference>
<dbReference type="PANTHER" id="PTHR31325">
    <property type="entry name" value="OS01G0798800 PROTEIN-RELATED"/>
    <property type="match status" value="1"/>
</dbReference>
<feature type="transmembrane region" description="Helical" evidence="2">
    <location>
        <begin position="117"/>
        <end position="137"/>
    </location>
</feature>
<dbReference type="InterPro" id="IPR007658">
    <property type="entry name" value="DUF594"/>
</dbReference>
<dbReference type="AlphaFoldDB" id="A0A151QYR2"/>
<feature type="transmembrane region" description="Helical" evidence="2">
    <location>
        <begin position="16"/>
        <end position="35"/>
    </location>
</feature>
<feature type="transmembrane region" description="Helical" evidence="2">
    <location>
        <begin position="143"/>
        <end position="159"/>
    </location>
</feature>
<dbReference type="Pfam" id="PF13968">
    <property type="entry name" value="DUF4220"/>
    <property type="match status" value="1"/>
</dbReference>
<proteinExistence type="predicted"/>
<evidence type="ECO:0000313" key="5">
    <source>
        <dbReference type="Proteomes" id="UP000075243"/>
    </source>
</evidence>
<sequence>MVNPIPKFAKNVWSKWNIRGVVLVSLSLQIILIVLAPFRKRSRKNILVLLLWSTYLLADFTASFCVGLISNKYGDEDTPISSVNDFLLAFWTPFLLLHLGGPDPITAFALEDNELWLRHMLGLIVQVCLTGYVFLLTLPENTLWLPTSLVFMAGVIKFAERTRSLQRASVSNFRQSMVRQPDPGPNYAKLMEEFNLTNVDDDLSDVQVVIEAYRYFNIFKGLVVDMIFSFHERSESRNFFINLTAVDALRIIEVELNFIYQAFYTKAEVICSMVGFFFRVTYTLLYGAVALDGVSLLMLIFSDHSFALLNSLTSQKDDSESDAGTGTLKNSSVVRAWFKRRRYSKLCRRLLFRRWSESISGFNLVRYCQHKRKNWVDDVIKYIGAKEVVDQWKYEEKQPLLQKLWIFIFEELERKSGDAEDVETIQRMCSSRGEWVIQEGELERDDLNKLMPYVERNNVTFDQCLILWHIATDLLQKKNGSHPDQEKGSGDGIEIDGKGKKNGNDPDRKKGSDQYNDDELQDFSKLLSDYMLYLLIMQPTMMSAVRGIGQIRFQDTCAEATNFFSKREGIENIIAKQRTIRRTLDAIIALGNKMRNKLVDFIKKDVNVEHDPSDVKGDRSKSLLFDACKLAYVINNLKGSRNKWKVIAQVWVELLSYAAANCIPITHVQQLSKGGEFLSLVWLLMTHLGLAKQFQIKEGHARAKLIVGEFEENQNQGS</sequence>